<protein>
    <recommendedName>
        <fullName evidence="4">Odorant receptor</fullName>
    </recommendedName>
</protein>
<feature type="transmembrane region" description="Helical" evidence="1">
    <location>
        <begin position="255"/>
        <end position="274"/>
    </location>
</feature>
<evidence type="ECO:0000313" key="3">
    <source>
        <dbReference type="Proteomes" id="UP000198287"/>
    </source>
</evidence>
<feature type="transmembrane region" description="Helical" evidence="1">
    <location>
        <begin position="78"/>
        <end position="100"/>
    </location>
</feature>
<keyword evidence="3" id="KW-1185">Reference proteome</keyword>
<keyword evidence="1" id="KW-0812">Transmembrane</keyword>
<evidence type="ECO:0000313" key="2">
    <source>
        <dbReference type="EMBL" id="OXA39032.1"/>
    </source>
</evidence>
<dbReference type="AlphaFoldDB" id="A0A226D0D4"/>
<feature type="transmembrane region" description="Helical" evidence="1">
    <location>
        <begin position="200"/>
        <end position="220"/>
    </location>
</feature>
<keyword evidence="1" id="KW-1133">Transmembrane helix</keyword>
<proteinExistence type="predicted"/>
<feature type="transmembrane region" description="Helical" evidence="1">
    <location>
        <begin position="286"/>
        <end position="308"/>
    </location>
</feature>
<evidence type="ECO:0000256" key="1">
    <source>
        <dbReference type="SAM" id="Phobius"/>
    </source>
</evidence>
<feature type="transmembrane region" description="Helical" evidence="1">
    <location>
        <begin position="44"/>
        <end position="66"/>
    </location>
</feature>
<keyword evidence="1" id="KW-0472">Membrane</keyword>
<evidence type="ECO:0008006" key="4">
    <source>
        <dbReference type="Google" id="ProtNLM"/>
    </source>
</evidence>
<name>A0A226D0D4_FOLCA</name>
<sequence length="375" mass="43212">MFSARVINLISKSFQYMDYTQSIPFVWDSSNETIRAKGNKLTWLLSRLFCLLNVMYVLFLIVQMVITVSCPAFKVMDVYWITTMAYGHLVSSEGLLNPIVRRDDWVLFYKQNNYGSISDLQIPDLKRRRKIGEKLAYYICKANVLCAISFVTFATIVYLYNPRAPQYPYGAYPYEDSIVSYVAFALLEIYTKGVVMPWGILIHCWITIAVAMETTAITLLRKCRDPIEKRVVYFRCISILNTFHNMSYLPTLVPIRLFLFGIFGLEAAVVLVRFRDRITFAEMCLAFQFGFAMFLCGILFLNISGGVYKNSCKLATRLRKQCFMREVQDKDGVDKNVNKCIKRVEQSLKPFGVSCGPTRAFTYNSMLEFFVIVAS</sequence>
<comment type="caution">
    <text evidence="2">The sequence shown here is derived from an EMBL/GenBank/DDBJ whole genome shotgun (WGS) entry which is preliminary data.</text>
</comment>
<dbReference type="EMBL" id="LNIX01000041">
    <property type="protein sequence ID" value="OXA39032.1"/>
    <property type="molecule type" value="Genomic_DNA"/>
</dbReference>
<organism evidence="2 3">
    <name type="scientific">Folsomia candida</name>
    <name type="common">Springtail</name>
    <dbReference type="NCBI Taxonomy" id="158441"/>
    <lineage>
        <taxon>Eukaryota</taxon>
        <taxon>Metazoa</taxon>
        <taxon>Ecdysozoa</taxon>
        <taxon>Arthropoda</taxon>
        <taxon>Hexapoda</taxon>
        <taxon>Collembola</taxon>
        <taxon>Entomobryomorpha</taxon>
        <taxon>Isotomoidea</taxon>
        <taxon>Isotomidae</taxon>
        <taxon>Proisotominae</taxon>
        <taxon>Folsomia</taxon>
    </lineage>
</organism>
<accession>A0A226D0D4</accession>
<reference evidence="2 3" key="1">
    <citation type="submission" date="2015-12" db="EMBL/GenBank/DDBJ databases">
        <title>The genome of Folsomia candida.</title>
        <authorList>
            <person name="Faddeeva A."/>
            <person name="Derks M.F."/>
            <person name="Anvar Y."/>
            <person name="Smit S."/>
            <person name="Van Straalen N."/>
            <person name="Roelofs D."/>
        </authorList>
    </citation>
    <scope>NUCLEOTIDE SEQUENCE [LARGE SCALE GENOMIC DNA]</scope>
    <source>
        <strain evidence="2 3">VU population</strain>
        <tissue evidence="2">Whole body</tissue>
    </source>
</reference>
<feature type="transmembrane region" description="Helical" evidence="1">
    <location>
        <begin position="135"/>
        <end position="160"/>
    </location>
</feature>
<gene>
    <name evidence="2" type="ORF">Fcan01_26148</name>
</gene>
<dbReference type="Proteomes" id="UP000198287">
    <property type="component" value="Unassembled WGS sequence"/>
</dbReference>